<dbReference type="GO" id="GO:0071949">
    <property type="term" value="F:FAD binding"/>
    <property type="evidence" value="ECO:0007669"/>
    <property type="project" value="InterPro"/>
</dbReference>
<evidence type="ECO:0000256" key="5">
    <source>
        <dbReference type="ARBA" id="ARBA00023033"/>
    </source>
</evidence>
<evidence type="ECO:0000259" key="6">
    <source>
        <dbReference type="Pfam" id="PF01494"/>
    </source>
</evidence>
<dbReference type="Gene3D" id="3.50.50.60">
    <property type="entry name" value="FAD/NAD(P)-binding domain"/>
    <property type="match status" value="1"/>
</dbReference>
<dbReference type="EMBL" id="MU005610">
    <property type="protein sequence ID" value="KAF2678678.1"/>
    <property type="molecule type" value="Genomic_DNA"/>
</dbReference>
<keyword evidence="2" id="KW-0285">Flavoprotein</keyword>
<dbReference type="AlphaFoldDB" id="A0A6G1IKQ6"/>
<feature type="domain" description="FAD-binding" evidence="6">
    <location>
        <begin position="6"/>
        <end position="310"/>
    </location>
</feature>
<dbReference type="OrthoDB" id="16820at2759"/>
<dbReference type="PANTHER" id="PTHR13789:SF309">
    <property type="entry name" value="PUTATIVE (AFU_ORTHOLOGUE AFUA_6G14510)-RELATED"/>
    <property type="match status" value="1"/>
</dbReference>
<evidence type="ECO:0000256" key="1">
    <source>
        <dbReference type="ARBA" id="ARBA00007992"/>
    </source>
</evidence>
<dbReference type="Pfam" id="PF01494">
    <property type="entry name" value="FAD_binding_3"/>
    <property type="match status" value="1"/>
</dbReference>
<dbReference type="InterPro" id="IPR002938">
    <property type="entry name" value="FAD-bd"/>
</dbReference>
<evidence type="ECO:0000256" key="2">
    <source>
        <dbReference type="ARBA" id="ARBA00022630"/>
    </source>
</evidence>
<keyword evidence="4" id="KW-0560">Oxidoreductase</keyword>
<keyword evidence="5" id="KW-0503">Monooxygenase</keyword>
<comment type="similarity">
    <text evidence="1">Belongs to the paxM FAD-dependent monooxygenase family.</text>
</comment>
<dbReference type="InterPro" id="IPR050493">
    <property type="entry name" value="FAD-dep_Monooxygenase_BioMet"/>
</dbReference>
<evidence type="ECO:0000256" key="3">
    <source>
        <dbReference type="ARBA" id="ARBA00022827"/>
    </source>
</evidence>
<dbReference type="PRINTS" id="PR00420">
    <property type="entry name" value="RNGMNOXGNASE"/>
</dbReference>
<evidence type="ECO:0000313" key="8">
    <source>
        <dbReference type="Proteomes" id="UP000799291"/>
    </source>
</evidence>
<protein>
    <submittedName>
        <fullName evidence="7">FAD/NAD(P)-binding domain-containing protein</fullName>
    </submittedName>
</protein>
<dbReference type="PANTHER" id="PTHR13789">
    <property type="entry name" value="MONOOXYGENASE"/>
    <property type="match status" value="1"/>
</dbReference>
<gene>
    <name evidence="7" type="ORF">K458DRAFT_394727</name>
</gene>
<evidence type="ECO:0000313" key="7">
    <source>
        <dbReference type="EMBL" id="KAF2678678.1"/>
    </source>
</evidence>
<keyword evidence="8" id="KW-1185">Reference proteome</keyword>
<accession>A0A6G1IKQ6</accession>
<keyword evidence="3" id="KW-0274">FAD</keyword>
<dbReference type="GO" id="GO:0004497">
    <property type="term" value="F:monooxygenase activity"/>
    <property type="evidence" value="ECO:0007669"/>
    <property type="project" value="UniProtKB-KW"/>
</dbReference>
<reference evidence="7" key="1">
    <citation type="journal article" date="2020" name="Stud. Mycol.">
        <title>101 Dothideomycetes genomes: a test case for predicting lifestyles and emergence of pathogens.</title>
        <authorList>
            <person name="Haridas S."/>
            <person name="Albert R."/>
            <person name="Binder M."/>
            <person name="Bloem J."/>
            <person name="Labutti K."/>
            <person name="Salamov A."/>
            <person name="Andreopoulos B."/>
            <person name="Baker S."/>
            <person name="Barry K."/>
            <person name="Bills G."/>
            <person name="Bluhm B."/>
            <person name="Cannon C."/>
            <person name="Castanera R."/>
            <person name="Culley D."/>
            <person name="Daum C."/>
            <person name="Ezra D."/>
            <person name="Gonzalez J."/>
            <person name="Henrissat B."/>
            <person name="Kuo A."/>
            <person name="Liang C."/>
            <person name="Lipzen A."/>
            <person name="Lutzoni F."/>
            <person name="Magnuson J."/>
            <person name="Mondo S."/>
            <person name="Nolan M."/>
            <person name="Ohm R."/>
            <person name="Pangilinan J."/>
            <person name="Park H.-J."/>
            <person name="Ramirez L."/>
            <person name="Alfaro M."/>
            <person name="Sun H."/>
            <person name="Tritt A."/>
            <person name="Yoshinaga Y."/>
            <person name="Zwiers L.-H."/>
            <person name="Turgeon B."/>
            <person name="Goodwin S."/>
            <person name="Spatafora J."/>
            <person name="Crous P."/>
            <person name="Grigoriev I."/>
        </authorList>
    </citation>
    <scope>NUCLEOTIDE SEQUENCE</scope>
    <source>
        <strain evidence="7">CBS 122367</strain>
    </source>
</reference>
<evidence type="ECO:0000256" key="4">
    <source>
        <dbReference type="ARBA" id="ARBA00023002"/>
    </source>
</evidence>
<dbReference type="SUPFAM" id="SSF51905">
    <property type="entry name" value="FAD/NAD(P)-binding domain"/>
    <property type="match status" value="1"/>
</dbReference>
<name>A0A6G1IKQ6_9PLEO</name>
<sequence length="310" mass="33771">MPVQRVTIIGGGITGVTAALALTRHNAMSCAVFEIRSEPATIGGAIGLTPKALRYLDHLGVLSRLQSMGCEVKSIDIMCHRTGKNIGAIDFDNIERFKHLGIRVMRHQLLEAMLATLRGHGVEVQYGKKIISIAEDHDSITATFEDGTEIKGDVLLGCDGIHSAIQTKFIQPDRQPEYTGIATAYGFTDATSLSSQLPIDSTSLYFSRLGSLLLAYTDPAKSRLYAAAVMRAPDVGSREGWIVKGQEQKALKADLLRRFSTPTLPWMEEALQELQDITLYPVHRLSEDGLWSSGRTLLLGDAAHAMPPQG</sequence>
<dbReference type="Proteomes" id="UP000799291">
    <property type="component" value="Unassembled WGS sequence"/>
</dbReference>
<organism evidence="7 8">
    <name type="scientific">Lentithecium fluviatile CBS 122367</name>
    <dbReference type="NCBI Taxonomy" id="1168545"/>
    <lineage>
        <taxon>Eukaryota</taxon>
        <taxon>Fungi</taxon>
        <taxon>Dikarya</taxon>
        <taxon>Ascomycota</taxon>
        <taxon>Pezizomycotina</taxon>
        <taxon>Dothideomycetes</taxon>
        <taxon>Pleosporomycetidae</taxon>
        <taxon>Pleosporales</taxon>
        <taxon>Massarineae</taxon>
        <taxon>Lentitheciaceae</taxon>
        <taxon>Lentithecium</taxon>
    </lineage>
</organism>
<dbReference type="InterPro" id="IPR036188">
    <property type="entry name" value="FAD/NAD-bd_sf"/>
</dbReference>
<proteinExistence type="inferred from homology"/>